<gene>
    <name evidence="2" type="primary">AVEN_75464_1</name>
    <name evidence="2" type="ORF">TNCV_3450631</name>
</gene>
<comment type="caution">
    <text evidence="2">The sequence shown here is derived from an EMBL/GenBank/DDBJ whole genome shotgun (WGS) entry which is preliminary data.</text>
</comment>
<name>A0A8X7BM71_TRICX</name>
<evidence type="ECO:0000313" key="3">
    <source>
        <dbReference type="Proteomes" id="UP000887159"/>
    </source>
</evidence>
<dbReference type="AlphaFoldDB" id="A0A8X7BM71"/>
<keyword evidence="3" id="KW-1185">Reference proteome</keyword>
<keyword evidence="1" id="KW-0472">Membrane</keyword>
<evidence type="ECO:0000256" key="1">
    <source>
        <dbReference type="SAM" id="Phobius"/>
    </source>
</evidence>
<organism evidence="2 3">
    <name type="scientific">Trichonephila clavipes</name>
    <name type="common">Golden silk orbweaver</name>
    <name type="synonym">Nephila clavipes</name>
    <dbReference type="NCBI Taxonomy" id="2585209"/>
    <lineage>
        <taxon>Eukaryota</taxon>
        <taxon>Metazoa</taxon>
        <taxon>Ecdysozoa</taxon>
        <taxon>Arthropoda</taxon>
        <taxon>Chelicerata</taxon>
        <taxon>Arachnida</taxon>
        <taxon>Araneae</taxon>
        <taxon>Araneomorphae</taxon>
        <taxon>Entelegynae</taxon>
        <taxon>Araneoidea</taxon>
        <taxon>Nephilidae</taxon>
        <taxon>Trichonephila</taxon>
    </lineage>
</organism>
<reference evidence="2" key="1">
    <citation type="submission" date="2020-08" db="EMBL/GenBank/DDBJ databases">
        <title>Multicomponent nature underlies the extraordinary mechanical properties of spider dragline silk.</title>
        <authorList>
            <person name="Kono N."/>
            <person name="Nakamura H."/>
            <person name="Mori M."/>
            <person name="Yoshida Y."/>
            <person name="Ohtoshi R."/>
            <person name="Malay A.D."/>
            <person name="Moran D.A.P."/>
            <person name="Tomita M."/>
            <person name="Numata K."/>
            <person name="Arakawa K."/>
        </authorList>
    </citation>
    <scope>NUCLEOTIDE SEQUENCE</scope>
</reference>
<dbReference type="Proteomes" id="UP000887159">
    <property type="component" value="Unassembled WGS sequence"/>
</dbReference>
<dbReference type="EMBL" id="BMAU01021436">
    <property type="protein sequence ID" value="GFY36360.1"/>
    <property type="molecule type" value="Genomic_DNA"/>
</dbReference>
<feature type="transmembrane region" description="Helical" evidence="1">
    <location>
        <begin position="246"/>
        <end position="266"/>
    </location>
</feature>
<evidence type="ECO:0000313" key="2">
    <source>
        <dbReference type="EMBL" id="GFY36360.1"/>
    </source>
</evidence>
<proteinExistence type="predicted"/>
<keyword evidence="1" id="KW-1133">Transmembrane helix</keyword>
<sequence length="273" mass="30795">MAHMFSIGERARERPGQGSNSIWCLMKNFGQCVPRVVTHYPVEIWLWPSSEGLPSEAEEENCDLIVLDDMMNDVTSEISQMFTMGSHHKKYSIILITQNLFPRVKSMRDISLNAHYIILFRNNRDVSQAACFGRQAFPGRGKFFMDSYKKATEEPFSYLLVDVHPRSPEVQRLPAASPAQRKAILKSATDDQIKTLCEICDNLLSGNIPTKKIKKLCSYKRVIRLLANRSVPISRKRKLFTTNRQVGGFLPLILPGVLSLLGGIAGKAIGKRI</sequence>
<protein>
    <submittedName>
        <fullName evidence="2">Uncharacterized protein</fullName>
    </submittedName>
</protein>
<keyword evidence="1" id="KW-0812">Transmembrane</keyword>
<accession>A0A8X7BM71</accession>